<protein>
    <submittedName>
        <fullName evidence="5">Retrovirus-related Pol polyprotein from transposon TNT 1-94</fullName>
    </submittedName>
</protein>
<gene>
    <name evidence="3" type="ORF">SCUD_LOCUS5949</name>
</gene>
<dbReference type="InterPro" id="IPR055469">
    <property type="entry name" value="DUF7041"/>
</dbReference>
<reference evidence="5" key="1">
    <citation type="submission" date="2016-06" db="UniProtKB">
        <authorList>
            <consortium name="WormBaseParasite"/>
        </authorList>
    </citation>
    <scope>IDENTIFICATION</scope>
</reference>
<name>A0A183JTA9_9TREM</name>
<dbReference type="PANTHER" id="PTHR33327">
    <property type="entry name" value="ENDONUCLEASE"/>
    <property type="match status" value="1"/>
</dbReference>
<feature type="domain" description="DUF7041" evidence="2">
    <location>
        <begin position="23"/>
        <end position="105"/>
    </location>
</feature>
<evidence type="ECO:0000313" key="4">
    <source>
        <dbReference type="Proteomes" id="UP000279833"/>
    </source>
</evidence>
<dbReference type="PANTHER" id="PTHR33327:SF3">
    <property type="entry name" value="RNA-DIRECTED DNA POLYMERASE"/>
    <property type="match status" value="1"/>
</dbReference>
<feature type="compositionally biased region" description="Polar residues" evidence="1">
    <location>
        <begin position="386"/>
        <end position="403"/>
    </location>
</feature>
<accession>A0A183JTA9</accession>
<dbReference type="Proteomes" id="UP000279833">
    <property type="component" value="Unassembled WGS sequence"/>
</dbReference>
<dbReference type="EMBL" id="UZAK01011148">
    <property type="protein sequence ID" value="VDO99545.1"/>
    <property type="molecule type" value="Genomic_DNA"/>
</dbReference>
<evidence type="ECO:0000259" key="2">
    <source>
        <dbReference type="Pfam" id="PF23055"/>
    </source>
</evidence>
<feature type="region of interest" description="Disordered" evidence="1">
    <location>
        <begin position="328"/>
        <end position="409"/>
    </location>
</feature>
<organism evidence="5">
    <name type="scientific">Schistosoma curassoni</name>
    <dbReference type="NCBI Taxonomy" id="6186"/>
    <lineage>
        <taxon>Eukaryota</taxon>
        <taxon>Metazoa</taxon>
        <taxon>Spiralia</taxon>
        <taxon>Lophotrochozoa</taxon>
        <taxon>Platyhelminthes</taxon>
        <taxon>Trematoda</taxon>
        <taxon>Digenea</taxon>
        <taxon>Strigeidida</taxon>
        <taxon>Schistosomatoidea</taxon>
        <taxon>Schistosomatidae</taxon>
        <taxon>Schistosoma</taxon>
    </lineage>
</organism>
<evidence type="ECO:0000256" key="1">
    <source>
        <dbReference type="SAM" id="MobiDB-lite"/>
    </source>
</evidence>
<evidence type="ECO:0000313" key="3">
    <source>
        <dbReference type="EMBL" id="VDO99545.1"/>
    </source>
</evidence>
<proteinExistence type="predicted"/>
<sequence>MALDNSLSLSSKSMSVGAISVPLPVFNPRKAELWFARLESFFVASRTTNQSTEFGYVNSLLPDDVIEQVPDMISKPDPDSPYDCLKREVIRVTSLTDQQTIDQLLANVEQANRTVDKRLLYQLWLRRLPQNIQQILAIGDEDGDFVRLAHMTDRIYERSKTQSVSHIQSSSTDEIAEFPDLLRPSFKHGKPTHTVVQHIKTEGPPVSARPFVRHMQYSKSGRPQHPQQTSGTPVAAANRGIPCPGNPKQMYSPTNLWGPSDISQAANLGRMTTHGRSDTRKRNNMPYLISVPLYASVPQTSLLSPSFLSAVGYLLLIIYPTGRLSAPATSGVSDPVCDHSVTRQTSHSSSAGVSSVSQQRSTDSSEFNHIKPSKPPAEQVPYKLPATNNTSHQSSAAAQTTTRSGRRVHWPDRYIATTMFI</sequence>
<reference evidence="3 4" key="2">
    <citation type="submission" date="2018-11" db="EMBL/GenBank/DDBJ databases">
        <authorList>
            <consortium name="Pathogen Informatics"/>
        </authorList>
    </citation>
    <scope>NUCLEOTIDE SEQUENCE [LARGE SCALE GENOMIC DNA]</scope>
    <source>
        <strain evidence="3">Dakar</strain>
        <strain evidence="4">Dakar, Senegal</strain>
    </source>
</reference>
<evidence type="ECO:0000313" key="5">
    <source>
        <dbReference type="WBParaSite" id="SCUD_0000594901-mRNA-1"/>
    </source>
</evidence>
<dbReference type="WBParaSite" id="SCUD_0000594901-mRNA-1">
    <property type="protein sequence ID" value="SCUD_0000594901-mRNA-1"/>
    <property type="gene ID" value="SCUD_0000594901"/>
</dbReference>
<feature type="compositionally biased region" description="Low complexity" evidence="1">
    <location>
        <begin position="346"/>
        <end position="365"/>
    </location>
</feature>
<dbReference type="AlphaFoldDB" id="A0A183JTA9"/>
<keyword evidence="4" id="KW-1185">Reference proteome</keyword>
<dbReference type="Pfam" id="PF23055">
    <property type="entry name" value="DUF7041"/>
    <property type="match status" value="1"/>
</dbReference>